<organism evidence="1 2">
    <name type="scientific">Malus domestica</name>
    <name type="common">Apple</name>
    <name type="synonym">Pyrus malus</name>
    <dbReference type="NCBI Taxonomy" id="3750"/>
    <lineage>
        <taxon>Eukaryota</taxon>
        <taxon>Viridiplantae</taxon>
        <taxon>Streptophyta</taxon>
        <taxon>Embryophyta</taxon>
        <taxon>Tracheophyta</taxon>
        <taxon>Spermatophyta</taxon>
        <taxon>Magnoliopsida</taxon>
        <taxon>eudicotyledons</taxon>
        <taxon>Gunneridae</taxon>
        <taxon>Pentapetalae</taxon>
        <taxon>rosids</taxon>
        <taxon>fabids</taxon>
        <taxon>Rosales</taxon>
        <taxon>Rosaceae</taxon>
        <taxon>Amygdaloideae</taxon>
        <taxon>Maleae</taxon>
        <taxon>Malus</taxon>
    </lineage>
</organism>
<dbReference type="Proteomes" id="UP000290289">
    <property type="component" value="Chromosome 1"/>
</dbReference>
<comment type="caution">
    <text evidence="1">The sequence shown here is derived from an EMBL/GenBank/DDBJ whole genome shotgun (WGS) entry which is preliminary data.</text>
</comment>
<name>A0A498KJJ3_MALDO</name>
<evidence type="ECO:0000313" key="1">
    <source>
        <dbReference type="EMBL" id="RXI07637.1"/>
    </source>
</evidence>
<evidence type="ECO:0000313" key="2">
    <source>
        <dbReference type="Proteomes" id="UP000290289"/>
    </source>
</evidence>
<gene>
    <name evidence="1" type="ORF">DVH24_005410</name>
</gene>
<dbReference type="AlphaFoldDB" id="A0A498KJJ3"/>
<sequence length="85" mass="9613">MGNLETEGHVLRECKFAKDMWLRSPVRSSFMVCGKHVTLWCGRALGIDNYEGSAKGAHEMPSVPKSLIQLKWMTSFDGWVKINVD</sequence>
<proteinExistence type="predicted"/>
<keyword evidence="2" id="KW-1185">Reference proteome</keyword>
<reference evidence="1 2" key="1">
    <citation type="submission" date="2018-10" db="EMBL/GenBank/DDBJ databases">
        <title>A high-quality apple genome assembly.</title>
        <authorList>
            <person name="Hu J."/>
        </authorList>
    </citation>
    <scope>NUCLEOTIDE SEQUENCE [LARGE SCALE GENOMIC DNA]</scope>
    <source>
        <strain evidence="2">cv. HFTH1</strain>
        <tissue evidence="1">Young leaf</tissue>
    </source>
</reference>
<protein>
    <submittedName>
        <fullName evidence="1">Uncharacterized protein</fullName>
    </submittedName>
</protein>
<accession>A0A498KJJ3</accession>
<dbReference type="EMBL" id="RDQH01000327">
    <property type="protein sequence ID" value="RXI07637.1"/>
    <property type="molecule type" value="Genomic_DNA"/>
</dbReference>